<dbReference type="SMART" id="SM00225">
    <property type="entry name" value="BTB"/>
    <property type="match status" value="1"/>
</dbReference>
<dbReference type="InterPro" id="IPR000225">
    <property type="entry name" value="Armadillo"/>
</dbReference>
<comment type="pathway">
    <text evidence="1">Protein modification; protein ubiquitination.</text>
</comment>
<dbReference type="Pfam" id="PF00651">
    <property type="entry name" value="BTB"/>
    <property type="match status" value="2"/>
</dbReference>
<dbReference type="InterPro" id="IPR011333">
    <property type="entry name" value="SKP1/BTB/POZ_sf"/>
</dbReference>
<sequence>MFDFTSMSLTPAPPFQKPIVPPPNAPLTYFLNSPRTVQDIVDVMVECGVVPALLKHIQTPTLLAKSDLKPFDYEVEKSSAFALGLLAFKDGCDSRGVNGVIRKAAGAITNLSHENVAIKTRIRIEGRIPPLVELLEYREMKVQRAAAGTLKDVGVIGNLVHSYPNIKKEVLLAGALQPVIGLLSSSCLESQREAALLIGQFAADSDCKVHIVQRGAVPPLIEVLMPSDVQLKEMSAFVFGRLAQDTHNQAGIVQNGAIVPLLDLTDSKNGQLQHNSSFSLCGLADNEDNVVDLVRTAYVQILLEGEFIFQTLNLLFYLMRTAANAVKKRVALTLAHLSASGPVQDGSEALYKLATKGISLSSVDAAPLSPTPQVYLGEQYVNNPTLSDVTFLVEGKRFYAHRICLLASSDSFRAMFDGDYRMSKIIQGLNTVDLKVIHRRMTDMKIDLQEREAKDVEIPNIRWDVFVLMMRYIYTGSVTVEIDLAQELLRAADQYILDDLKRLCEYTIAQVCMFYCDISTTDYESPKKNHRITCLFVSVDNVMVMNALAEAFNATTLREACLLFILEQFEGISTKPWYAVPETVFDCRKVAVSMHMEFNLTS</sequence>
<dbReference type="InterPro" id="IPR016024">
    <property type="entry name" value="ARM-type_fold"/>
</dbReference>
<dbReference type="PROSITE" id="PS50176">
    <property type="entry name" value="ARM_REPEAT"/>
    <property type="match status" value="1"/>
</dbReference>
<comment type="caution">
    <text evidence="5">The sequence shown here is derived from an EMBL/GenBank/DDBJ whole genome shotgun (WGS) entry which is preliminary data.</text>
</comment>
<protein>
    <submittedName>
        <fullName evidence="5">ARM REPEAT PROTEIN INTERACTING WITH ABF2</fullName>
    </submittedName>
</protein>
<dbReference type="PANTHER" id="PTHR46710">
    <property type="entry name" value="ARM REPEAT PROTEIN INTERACTING WITH ABF2"/>
    <property type="match status" value="1"/>
</dbReference>
<dbReference type="PROSITE" id="PS50097">
    <property type="entry name" value="BTB"/>
    <property type="match status" value="1"/>
</dbReference>
<dbReference type="EMBL" id="VEPZ02000997">
    <property type="protein sequence ID" value="KAE8703724.1"/>
    <property type="molecule type" value="Genomic_DNA"/>
</dbReference>
<dbReference type="SMART" id="SM00185">
    <property type="entry name" value="ARM"/>
    <property type="match status" value="4"/>
</dbReference>
<evidence type="ECO:0000256" key="3">
    <source>
        <dbReference type="PROSITE-ProRule" id="PRU00259"/>
    </source>
</evidence>
<dbReference type="Gene3D" id="1.25.10.10">
    <property type="entry name" value="Leucine-rich Repeat Variant"/>
    <property type="match status" value="2"/>
</dbReference>
<dbReference type="SUPFAM" id="SSF54695">
    <property type="entry name" value="POZ domain"/>
    <property type="match status" value="1"/>
</dbReference>
<evidence type="ECO:0000259" key="4">
    <source>
        <dbReference type="PROSITE" id="PS50097"/>
    </source>
</evidence>
<dbReference type="Gene3D" id="3.30.710.10">
    <property type="entry name" value="Potassium Channel Kv1.1, Chain A"/>
    <property type="match status" value="1"/>
</dbReference>
<proteinExistence type="predicted"/>
<evidence type="ECO:0000256" key="1">
    <source>
        <dbReference type="ARBA" id="ARBA00004906"/>
    </source>
</evidence>
<keyword evidence="2" id="KW-0677">Repeat</keyword>
<organism evidence="5 6">
    <name type="scientific">Hibiscus syriacus</name>
    <name type="common">Rose of Sharon</name>
    <dbReference type="NCBI Taxonomy" id="106335"/>
    <lineage>
        <taxon>Eukaryota</taxon>
        <taxon>Viridiplantae</taxon>
        <taxon>Streptophyta</taxon>
        <taxon>Embryophyta</taxon>
        <taxon>Tracheophyta</taxon>
        <taxon>Spermatophyta</taxon>
        <taxon>Magnoliopsida</taxon>
        <taxon>eudicotyledons</taxon>
        <taxon>Gunneridae</taxon>
        <taxon>Pentapetalae</taxon>
        <taxon>rosids</taxon>
        <taxon>malvids</taxon>
        <taxon>Malvales</taxon>
        <taxon>Malvaceae</taxon>
        <taxon>Malvoideae</taxon>
        <taxon>Hibiscus</taxon>
    </lineage>
</organism>
<reference evidence="5" key="1">
    <citation type="submission" date="2019-09" db="EMBL/GenBank/DDBJ databases">
        <title>Draft genome information of white flower Hibiscus syriacus.</title>
        <authorList>
            <person name="Kim Y.-M."/>
        </authorList>
    </citation>
    <scope>NUCLEOTIDE SEQUENCE [LARGE SCALE GENOMIC DNA]</scope>
    <source>
        <strain evidence="5">YM2019G1</strain>
    </source>
</reference>
<evidence type="ECO:0000313" key="5">
    <source>
        <dbReference type="EMBL" id="KAE8703724.1"/>
    </source>
</evidence>
<dbReference type="PANTHER" id="PTHR46710:SF11">
    <property type="entry name" value="ARMADILLO BTB ARABIDOPSIS PROTEIN 1"/>
    <property type="match status" value="1"/>
</dbReference>
<dbReference type="SUPFAM" id="SSF48371">
    <property type="entry name" value="ARM repeat"/>
    <property type="match status" value="1"/>
</dbReference>
<evidence type="ECO:0000256" key="2">
    <source>
        <dbReference type="ARBA" id="ARBA00022737"/>
    </source>
</evidence>
<keyword evidence="6" id="KW-1185">Reference proteome</keyword>
<gene>
    <name evidence="5" type="ORF">F3Y22_tig00110465pilonHSYRG00012</name>
</gene>
<dbReference type="UniPathway" id="UPA00143"/>
<dbReference type="InterPro" id="IPR011989">
    <property type="entry name" value="ARM-like"/>
</dbReference>
<dbReference type="Proteomes" id="UP000436088">
    <property type="component" value="Unassembled WGS sequence"/>
</dbReference>
<evidence type="ECO:0000313" key="6">
    <source>
        <dbReference type="Proteomes" id="UP000436088"/>
    </source>
</evidence>
<accession>A0A6A3AGM7</accession>
<dbReference type="InterPro" id="IPR044282">
    <property type="entry name" value="ABAP1/ARIA"/>
</dbReference>
<dbReference type="AlphaFoldDB" id="A0A6A3AGM7"/>
<dbReference type="GO" id="GO:0016567">
    <property type="term" value="P:protein ubiquitination"/>
    <property type="evidence" value="ECO:0007669"/>
    <property type="project" value="UniProtKB-UniPathway"/>
</dbReference>
<feature type="domain" description="BTB" evidence="4">
    <location>
        <begin position="387"/>
        <end position="482"/>
    </location>
</feature>
<name>A0A6A3AGM7_HIBSY</name>
<feature type="repeat" description="ARM" evidence="3">
    <location>
        <begin position="126"/>
        <end position="153"/>
    </location>
</feature>
<dbReference type="InterPro" id="IPR000210">
    <property type="entry name" value="BTB/POZ_dom"/>
</dbReference>